<dbReference type="InterPro" id="IPR023214">
    <property type="entry name" value="HAD_sf"/>
</dbReference>
<dbReference type="SUPFAM" id="SSF81665">
    <property type="entry name" value="Calcium ATPase, transmembrane domain M"/>
    <property type="match status" value="1"/>
</dbReference>
<evidence type="ECO:0000256" key="6">
    <source>
        <dbReference type="ARBA" id="ARBA00022741"/>
    </source>
</evidence>
<dbReference type="GO" id="GO:0016887">
    <property type="term" value="F:ATP hydrolysis activity"/>
    <property type="evidence" value="ECO:0007669"/>
    <property type="project" value="InterPro"/>
</dbReference>
<proteinExistence type="inferred from homology"/>
<dbReference type="EMBL" id="FQWY01000034">
    <property type="protein sequence ID" value="SHH13599.1"/>
    <property type="molecule type" value="Genomic_DNA"/>
</dbReference>
<dbReference type="PANTHER" id="PTHR48085:SF5">
    <property type="entry name" value="CADMIUM_ZINC-TRANSPORTING ATPASE HMA4-RELATED"/>
    <property type="match status" value="1"/>
</dbReference>
<dbReference type="SFLD" id="SFLDS00003">
    <property type="entry name" value="Haloacid_Dehalogenase"/>
    <property type="match status" value="1"/>
</dbReference>
<evidence type="ECO:0000256" key="13">
    <source>
        <dbReference type="RuleBase" id="RU362081"/>
    </source>
</evidence>
<comment type="catalytic activity">
    <reaction evidence="12">
        <text>Cd(2+)(in) + ATP + H2O = Cd(2+)(out) + ADP + phosphate + H(+)</text>
        <dbReference type="Rhea" id="RHEA:12132"/>
        <dbReference type="ChEBI" id="CHEBI:15377"/>
        <dbReference type="ChEBI" id="CHEBI:15378"/>
        <dbReference type="ChEBI" id="CHEBI:30616"/>
        <dbReference type="ChEBI" id="CHEBI:43474"/>
        <dbReference type="ChEBI" id="CHEBI:48775"/>
        <dbReference type="ChEBI" id="CHEBI:456216"/>
        <dbReference type="EC" id="7.2.2.21"/>
    </reaction>
</comment>
<dbReference type="STRING" id="1123382.SAMN02745221_01768"/>
<dbReference type="Pfam" id="PF00122">
    <property type="entry name" value="E1-E2_ATPase"/>
    <property type="match status" value="1"/>
</dbReference>
<evidence type="ECO:0000256" key="3">
    <source>
        <dbReference type="ARBA" id="ARBA00022539"/>
    </source>
</evidence>
<feature type="transmembrane region" description="Helical" evidence="13">
    <location>
        <begin position="160"/>
        <end position="177"/>
    </location>
</feature>
<name>A0A1M5QIH2_9FIRM</name>
<dbReference type="InterPro" id="IPR023299">
    <property type="entry name" value="ATPase_P-typ_cyto_dom_N"/>
</dbReference>
<dbReference type="GO" id="GO:0046872">
    <property type="term" value="F:metal ion binding"/>
    <property type="evidence" value="ECO:0007669"/>
    <property type="project" value="UniProtKB-KW"/>
</dbReference>
<keyword evidence="7 13" id="KW-0067">ATP-binding</keyword>
<dbReference type="NCBIfam" id="TIGR01525">
    <property type="entry name" value="ATPase-IB_hvy"/>
    <property type="match status" value="1"/>
</dbReference>
<dbReference type="Proteomes" id="UP000242329">
    <property type="component" value="Unassembled WGS sequence"/>
</dbReference>
<evidence type="ECO:0000256" key="8">
    <source>
        <dbReference type="ARBA" id="ARBA00022967"/>
    </source>
</evidence>
<evidence type="ECO:0000256" key="10">
    <source>
        <dbReference type="ARBA" id="ARBA00023136"/>
    </source>
</evidence>
<dbReference type="SFLD" id="SFLDG00002">
    <property type="entry name" value="C1.7:_P-type_atpase_like"/>
    <property type="match status" value="1"/>
</dbReference>
<dbReference type="RefSeq" id="WP_073092981.1">
    <property type="nucleotide sequence ID" value="NZ_FQWY01000034.1"/>
</dbReference>
<dbReference type="SUPFAM" id="SSF56784">
    <property type="entry name" value="HAD-like"/>
    <property type="match status" value="1"/>
</dbReference>
<keyword evidence="5 13" id="KW-0479">Metal-binding</keyword>
<evidence type="ECO:0000313" key="15">
    <source>
        <dbReference type="EMBL" id="SHH13599.1"/>
    </source>
</evidence>
<dbReference type="GO" id="GO:0005886">
    <property type="term" value="C:plasma membrane"/>
    <property type="evidence" value="ECO:0007669"/>
    <property type="project" value="UniProtKB-SubCell"/>
</dbReference>
<organism evidence="15 16">
    <name type="scientific">Thermosyntropha lipolytica DSM 11003</name>
    <dbReference type="NCBI Taxonomy" id="1123382"/>
    <lineage>
        <taxon>Bacteria</taxon>
        <taxon>Bacillati</taxon>
        <taxon>Bacillota</taxon>
        <taxon>Clostridia</taxon>
        <taxon>Eubacteriales</taxon>
        <taxon>Syntrophomonadaceae</taxon>
        <taxon>Thermosyntropha</taxon>
    </lineage>
</organism>
<dbReference type="NCBIfam" id="TIGR01494">
    <property type="entry name" value="ATPase_P-type"/>
    <property type="match status" value="1"/>
</dbReference>
<dbReference type="InterPro" id="IPR008250">
    <property type="entry name" value="ATPase_P-typ_transduc_dom_A_sf"/>
</dbReference>
<comment type="subcellular location">
    <subcellularLocation>
        <location evidence="1">Cell membrane</location>
        <topology evidence="1">Multi-pass membrane protein</topology>
    </subcellularLocation>
</comment>
<dbReference type="EC" id="7.2.2.21" evidence="11"/>
<dbReference type="InterPro" id="IPR006121">
    <property type="entry name" value="HMA_dom"/>
</dbReference>
<dbReference type="PROSITE" id="PS50846">
    <property type="entry name" value="HMA_2"/>
    <property type="match status" value="1"/>
</dbReference>
<dbReference type="InterPro" id="IPR044492">
    <property type="entry name" value="P_typ_ATPase_HD_dom"/>
</dbReference>
<evidence type="ECO:0000256" key="5">
    <source>
        <dbReference type="ARBA" id="ARBA00022723"/>
    </source>
</evidence>
<keyword evidence="8" id="KW-1278">Translocase</keyword>
<accession>A0A1M5QIH2</accession>
<dbReference type="InterPro" id="IPR051014">
    <property type="entry name" value="Cation_Transport_ATPase_IB"/>
</dbReference>
<reference evidence="16" key="1">
    <citation type="submission" date="2016-11" db="EMBL/GenBank/DDBJ databases">
        <authorList>
            <person name="Varghese N."/>
            <person name="Submissions S."/>
        </authorList>
    </citation>
    <scope>NUCLEOTIDE SEQUENCE [LARGE SCALE GENOMIC DNA]</scope>
    <source>
        <strain evidence="16">DSM 11003</strain>
    </source>
</reference>
<dbReference type="InterPro" id="IPR036163">
    <property type="entry name" value="HMA_dom_sf"/>
</dbReference>
<dbReference type="PRINTS" id="PR00119">
    <property type="entry name" value="CATATPASE"/>
</dbReference>
<keyword evidence="6 13" id="KW-0547">Nucleotide-binding</keyword>
<evidence type="ECO:0000256" key="4">
    <source>
        <dbReference type="ARBA" id="ARBA00022692"/>
    </source>
</evidence>
<keyword evidence="16" id="KW-1185">Reference proteome</keyword>
<feature type="transmembrane region" description="Helical" evidence="13">
    <location>
        <begin position="672"/>
        <end position="688"/>
    </location>
</feature>
<keyword evidence="4 13" id="KW-0812">Transmembrane</keyword>
<feature type="domain" description="HMA" evidence="14">
    <location>
        <begin position="14"/>
        <end position="80"/>
    </location>
</feature>
<dbReference type="SUPFAM" id="SSF55008">
    <property type="entry name" value="HMA, heavy metal-associated domain"/>
    <property type="match status" value="1"/>
</dbReference>
<dbReference type="NCBIfam" id="TIGR01512">
    <property type="entry name" value="ATPase-IB2_Cd"/>
    <property type="match status" value="1"/>
</dbReference>
<dbReference type="AlphaFoldDB" id="A0A1M5QIH2"/>
<feature type="transmembrane region" description="Helical" evidence="13">
    <location>
        <begin position="330"/>
        <end position="353"/>
    </location>
</feature>
<dbReference type="PANTHER" id="PTHR48085">
    <property type="entry name" value="CADMIUM/ZINC-TRANSPORTING ATPASE HMA2-RELATED"/>
    <property type="match status" value="1"/>
</dbReference>
<evidence type="ECO:0000256" key="9">
    <source>
        <dbReference type="ARBA" id="ARBA00022989"/>
    </source>
</evidence>
<dbReference type="SUPFAM" id="SSF81653">
    <property type="entry name" value="Calcium ATPase, transduction domain A"/>
    <property type="match status" value="1"/>
</dbReference>
<dbReference type="SFLD" id="SFLDF00027">
    <property type="entry name" value="p-type_atpase"/>
    <property type="match status" value="1"/>
</dbReference>
<evidence type="ECO:0000256" key="2">
    <source>
        <dbReference type="ARBA" id="ARBA00006024"/>
    </source>
</evidence>
<evidence type="ECO:0000259" key="14">
    <source>
        <dbReference type="PROSITE" id="PS50846"/>
    </source>
</evidence>
<dbReference type="PRINTS" id="PR00941">
    <property type="entry name" value="CDATPASE"/>
</dbReference>
<dbReference type="NCBIfam" id="TIGR01511">
    <property type="entry name" value="ATPase-IB1_Cu"/>
    <property type="match status" value="1"/>
</dbReference>
<dbReference type="Pfam" id="PF00702">
    <property type="entry name" value="Hydrolase"/>
    <property type="match status" value="1"/>
</dbReference>
<dbReference type="Gene3D" id="3.40.1110.10">
    <property type="entry name" value="Calcium-transporting ATPase, cytoplasmic domain N"/>
    <property type="match status" value="1"/>
</dbReference>
<feature type="transmembrane region" description="Helical" evidence="13">
    <location>
        <begin position="105"/>
        <end position="125"/>
    </location>
</feature>
<dbReference type="Pfam" id="PF00403">
    <property type="entry name" value="HMA"/>
    <property type="match status" value="1"/>
</dbReference>
<comment type="similarity">
    <text evidence="2 13">Belongs to the cation transport ATPase (P-type) (TC 3.A.3) family. Type IB subfamily.</text>
</comment>
<dbReference type="Gene3D" id="3.30.70.100">
    <property type="match status" value="1"/>
</dbReference>
<sequence>MAEAVLENNQMKIIQADFYVSGLDCPSCAAKLEKAVQELPGVVSASLNFASGKLKVALKEEKDIKEEIIRLVHFLGYEATEAGEIRRVEKVIKDDLENLLFKNPFGISLIISGITLLAGLAVWLTVGRYEIVNLFFTAGIIGGIIMPARNAWNTLVKLRSLDINALVIIAVIGAILIGETAEGIAVVFLYSLGNFLLAYTFDQTRNSIRSLMELTPKEALVISEEGEIIKPLSQIEIGDIVLVRPGQTIPVDGIVVDGNSDVDQSPLTGESVPVYKKAGDEVLAGTLNTNGILKIKATRPYKDTALQKIIYLLEESQAERSPAQQTVDRFASYYTPAVILLALLVAAVPPLLWGADAHKWIYQGLALLLIACPCALVISTPAAIVSALGNASHRGVLIKGGSYLEELGRIQAMAFDKTGTLTKGEPEVSQVILKTGDEKAFLSIAYALEKNSEHPLAQAITAYARLREIETLEVSDFQNIPGRGVYGIIDGNKYYIGNPLFIEQNGIDLTPVKEDIDALEKAGQTVVILASPPKIWGLIGIADTLRKEAKETVARLKKAGIQEIIMLTGDNEKVAASIADKIGLAHFKSGLLPAEKAASIKELKAKYRLAMVGDGINDAPALASADIGIAMRHKKTDIAMETADIVLMSNNLSLLPYIINLSRQTVRIIKQNILASVLIKLLIFLLIIPGMLTMWLAVVADVGTALAVTLNGMRLLKYREGGV</sequence>
<evidence type="ECO:0000256" key="11">
    <source>
        <dbReference type="ARBA" id="ARBA00039103"/>
    </source>
</evidence>
<dbReference type="InterPro" id="IPR027256">
    <property type="entry name" value="P-typ_ATPase_IB"/>
</dbReference>
<feature type="transmembrane region" description="Helical" evidence="13">
    <location>
        <begin position="131"/>
        <end position="148"/>
    </location>
</feature>
<dbReference type="CDD" id="cd00371">
    <property type="entry name" value="HMA"/>
    <property type="match status" value="1"/>
</dbReference>
<dbReference type="InterPro" id="IPR059000">
    <property type="entry name" value="ATPase_P-type_domA"/>
</dbReference>
<dbReference type="GO" id="GO:0008551">
    <property type="term" value="F:P-type cadmium transporter activity"/>
    <property type="evidence" value="ECO:0007669"/>
    <property type="project" value="UniProtKB-EC"/>
</dbReference>
<keyword evidence="9 13" id="KW-1133">Transmembrane helix</keyword>
<dbReference type="InterPro" id="IPR036412">
    <property type="entry name" value="HAD-like_sf"/>
</dbReference>
<dbReference type="Gene3D" id="3.40.50.1000">
    <property type="entry name" value="HAD superfamily/HAD-like"/>
    <property type="match status" value="1"/>
</dbReference>
<evidence type="ECO:0000256" key="12">
    <source>
        <dbReference type="ARBA" id="ARBA00049338"/>
    </source>
</evidence>
<dbReference type="InterPro" id="IPR001757">
    <property type="entry name" value="P_typ_ATPase"/>
</dbReference>
<keyword evidence="13" id="KW-1003">Cell membrane</keyword>
<protein>
    <recommendedName>
        <fullName evidence="11">Cd(2+)-exporting ATPase</fullName>
        <ecNumber evidence="11">7.2.2.21</ecNumber>
    </recommendedName>
</protein>
<feature type="transmembrane region" description="Helical" evidence="13">
    <location>
        <begin position="183"/>
        <end position="201"/>
    </location>
</feature>
<evidence type="ECO:0000313" key="16">
    <source>
        <dbReference type="Proteomes" id="UP000242329"/>
    </source>
</evidence>
<feature type="transmembrane region" description="Helical" evidence="13">
    <location>
        <begin position="365"/>
        <end position="389"/>
    </location>
</feature>
<dbReference type="Gene3D" id="2.70.150.10">
    <property type="entry name" value="Calcium-transporting ATPase, cytoplasmic transduction domain A"/>
    <property type="match status" value="1"/>
</dbReference>
<dbReference type="GO" id="GO:0005524">
    <property type="term" value="F:ATP binding"/>
    <property type="evidence" value="ECO:0007669"/>
    <property type="project" value="UniProtKB-UniRule"/>
</dbReference>
<dbReference type="InterPro" id="IPR023298">
    <property type="entry name" value="ATPase_P-typ_TM_dom_sf"/>
</dbReference>
<evidence type="ECO:0000256" key="1">
    <source>
        <dbReference type="ARBA" id="ARBA00004651"/>
    </source>
</evidence>
<dbReference type="PROSITE" id="PS00154">
    <property type="entry name" value="ATPASE_E1_E2"/>
    <property type="match status" value="1"/>
</dbReference>
<keyword evidence="10 13" id="KW-0472">Membrane</keyword>
<keyword evidence="3" id="KW-0104">Cadmium</keyword>
<dbReference type="OrthoDB" id="9760364at2"/>
<evidence type="ECO:0000256" key="7">
    <source>
        <dbReference type="ARBA" id="ARBA00022840"/>
    </source>
</evidence>
<dbReference type="InterPro" id="IPR018303">
    <property type="entry name" value="ATPase_P-typ_P_site"/>
</dbReference>
<gene>
    <name evidence="15" type="ORF">SAMN02745221_01768</name>
</gene>
<dbReference type="FunFam" id="2.70.150.10:FF:000002">
    <property type="entry name" value="Copper-transporting ATPase 1, putative"/>
    <property type="match status" value="1"/>
</dbReference>